<evidence type="ECO:0000313" key="3">
    <source>
        <dbReference type="Proteomes" id="UP001437256"/>
    </source>
</evidence>
<proteinExistence type="predicted"/>
<organism evidence="2 3">
    <name type="scientific">Marasmius tenuissimus</name>
    <dbReference type="NCBI Taxonomy" id="585030"/>
    <lineage>
        <taxon>Eukaryota</taxon>
        <taxon>Fungi</taxon>
        <taxon>Dikarya</taxon>
        <taxon>Basidiomycota</taxon>
        <taxon>Agaricomycotina</taxon>
        <taxon>Agaricomycetes</taxon>
        <taxon>Agaricomycetidae</taxon>
        <taxon>Agaricales</taxon>
        <taxon>Marasmiineae</taxon>
        <taxon>Marasmiaceae</taxon>
        <taxon>Marasmius</taxon>
    </lineage>
</organism>
<protein>
    <submittedName>
        <fullName evidence="2">Uncharacterized protein</fullName>
    </submittedName>
</protein>
<feature type="compositionally biased region" description="Basic and acidic residues" evidence="1">
    <location>
        <begin position="21"/>
        <end position="35"/>
    </location>
</feature>
<gene>
    <name evidence="2" type="ORF">AAF712_014656</name>
</gene>
<name>A0ABR2ZBN1_9AGAR</name>
<keyword evidence="3" id="KW-1185">Reference proteome</keyword>
<dbReference type="Proteomes" id="UP001437256">
    <property type="component" value="Unassembled WGS sequence"/>
</dbReference>
<reference evidence="2 3" key="1">
    <citation type="submission" date="2024-05" db="EMBL/GenBank/DDBJ databases">
        <title>A draft genome resource for the thread blight pathogen Marasmius tenuissimus strain MS-2.</title>
        <authorList>
            <person name="Yulfo-Soto G.E."/>
            <person name="Baruah I.K."/>
            <person name="Amoako-Attah I."/>
            <person name="Bukari Y."/>
            <person name="Meinhardt L.W."/>
            <person name="Bailey B.A."/>
            <person name="Cohen S.P."/>
        </authorList>
    </citation>
    <scope>NUCLEOTIDE SEQUENCE [LARGE SCALE GENOMIC DNA]</scope>
    <source>
        <strain evidence="2 3">MS-2</strain>
    </source>
</reference>
<feature type="region of interest" description="Disordered" evidence="1">
    <location>
        <begin position="1"/>
        <end position="37"/>
    </location>
</feature>
<dbReference type="EMBL" id="JBBXMP010000289">
    <property type="protein sequence ID" value="KAL0058655.1"/>
    <property type="molecule type" value="Genomic_DNA"/>
</dbReference>
<comment type="caution">
    <text evidence="2">The sequence shown here is derived from an EMBL/GenBank/DDBJ whole genome shotgun (WGS) entry which is preliminary data.</text>
</comment>
<accession>A0ABR2ZBN1</accession>
<evidence type="ECO:0000256" key="1">
    <source>
        <dbReference type="SAM" id="MobiDB-lite"/>
    </source>
</evidence>
<sequence length="241" mass="27666">MEQLQSSKQRTENALGLTSGTDRRYSPVPKPDSKVSARTSILREPQLTYEVQPDMRLLRWIIDTDQPTSVVENKEFRELLKDASSVILDSSAVVERRIYLMAKDVIDKEKNRLKVTGYGQRHAKATTQTHINRSFVRWPCQYISGLPEWTTTPPLLLASQPITPQQVVSLVCLFPWFNPYLVGDRKVMTVVERILNFCEVKSDTSAITEAVFKTLEMYELRTKVTQIDRRLSVNALDFICV</sequence>
<evidence type="ECO:0000313" key="2">
    <source>
        <dbReference type="EMBL" id="KAL0058655.1"/>
    </source>
</evidence>